<gene>
    <name evidence="2" type="ORF">SAMN04488055_2781</name>
</gene>
<dbReference type="OrthoDB" id="9766256at2"/>
<sequence>MNIKHKLGIGVLAIATFASACTKDFAEYNTDPEVSPTLPPEYMITSSQKAMVDRDFDWYYDNYGYLMRWMQFTVAFPAGNVAGMFGAQNVNDYYQAFYTNIGRNLVEIEKIVGKMPEADRGQYRNLIAIARIHKAFAAFRVSDVNGSIPYTEALRARETANFTPVYDTQEKVFATLDAELKGAVDSLVKPAAGQISYGSYDMFYTNAATATANYAKTANVLRLKIAMRLLKRNPAKTKQIVDDVLASAGGVYTSNEEEWKFISGTNFARGGNWGSQGNNSSAAGRNMLNFLRTHTDPRLRLFYKKNGMTRERFDYIKLGGGFPETAVYNPERYVGLPVSPDAVNLPANVNLFGTKTYSLVFADGRKEDVTVDTLSQYQNRLFDLSGDGGANGQYTQPLLTYAEYCFIMSELAVRNIITQDAKTWYDKGVTASIQAYDAMGKIAGVVEYSAVTPAEIDTYLQHADIAFGGTDEQKLEKIGVQNFLNHFKSPWEAWGSWKRLGIPKQGGILPMEPVTIGGVEAAIPRRWQLPIPNSLNITNYNNALAEMQTSGEYGSPNQLTGRVWWDKQ</sequence>
<feature type="chain" id="PRO_5011980523" evidence="1">
    <location>
        <begin position="21"/>
        <end position="568"/>
    </location>
</feature>
<dbReference type="RefSeq" id="WP_159442270.1">
    <property type="nucleotide sequence ID" value="NZ_FSRA01000001.1"/>
</dbReference>
<keyword evidence="3" id="KW-1185">Reference proteome</keyword>
<evidence type="ECO:0000256" key="1">
    <source>
        <dbReference type="SAM" id="SignalP"/>
    </source>
</evidence>
<dbReference type="EMBL" id="FSRA01000001">
    <property type="protein sequence ID" value="SIO07115.1"/>
    <property type="molecule type" value="Genomic_DNA"/>
</dbReference>
<protein>
    <submittedName>
        <fullName evidence="2">Starch-binding associating with outer membrane</fullName>
    </submittedName>
</protein>
<name>A0A1N6GHV4_9BACT</name>
<dbReference type="InterPro" id="IPR011990">
    <property type="entry name" value="TPR-like_helical_dom_sf"/>
</dbReference>
<accession>A0A1N6GHV4</accession>
<dbReference type="PROSITE" id="PS51257">
    <property type="entry name" value="PROKAR_LIPOPROTEIN"/>
    <property type="match status" value="1"/>
</dbReference>
<reference evidence="2 3" key="1">
    <citation type="submission" date="2016-11" db="EMBL/GenBank/DDBJ databases">
        <authorList>
            <person name="Jaros S."/>
            <person name="Januszkiewicz K."/>
            <person name="Wedrychowicz H."/>
        </authorList>
    </citation>
    <scope>NUCLEOTIDE SEQUENCE [LARGE SCALE GENOMIC DNA]</scope>
    <source>
        <strain evidence="2 3">DSM 24787</strain>
    </source>
</reference>
<dbReference type="Pfam" id="PF12771">
    <property type="entry name" value="SusD-like_2"/>
    <property type="match status" value="2"/>
</dbReference>
<dbReference type="SUPFAM" id="SSF48452">
    <property type="entry name" value="TPR-like"/>
    <property type="match status" value="1"/>
</dbReference>
<organism evidence="2 3">
    <name type="scientific">Chitinophaga niabensis</name>
    <dbReference type="NCBI Taxonomy" id="536979"/>
    <lineage>
        <taxon>Bacteria</taxon>
        <taxon>Pseudomonadati</taxon>
        <taxon>Bacteroidota</taxon>
        <taxon>Chitinophagia</taxon>
        <taxon>Chitinophagales</taxon>
        <taxon>Chitinophagaceae</taxon>
        <taxon>Chitinophaga</taxon>
    </lineage>
</organism>
<evidence type="ECO:0000313" key="2">
    <source>
        <dbReference type="EMBL" id="SIO07115.1"/>
    </source>
</evidence>
<dbReference type="STRING" id="536979.SAMN04488055_2781"/>
<proteinExistence type="predicted"/>
<dbReference type="InterPro" id="IPR041662">
    <property type="entry name" value="SusD-like_2"/>
</dbReference>
<dbReference type="Proteomes" id="UP000185003">
    <property type="component" value="Unassembled WGS sequence"/>
</dbReference>
<keyword evidence="1" id="KW-0732">Signal</keyword>
<dbReference type="Gene3D" id="1.25.40.390">
    <property type="match status" value="1"/>
</dbReference>
<feature type="signal peptide" evidence="1">
    <location>
        <begin position="1"/>
        <end position="20"/>
    </location>
</feature>
<dbReference type="AlphaFoldDB" id="A0A1N6GHV4"/>
<evidence type="ECO:0000313" key="3">
    <source>
        <dbReference type="Proteomes" id="UP000185003"/>
    </source>
</evidence>